<dbReference type="EMBL" id="CP029462">
    <property type="protein sequence ID" value="AXL21650.1"/>
    <property type="molecule type" value="Genomic_DNA"/>
</dbReference>
<protein>
    <recommendedName>
        <fullName evidence="4">Acetyl-CoA carboxylase biotin carboxyl carrier protein subunit domain protein</fullName>
    </recommendedName>
</protein>
<dbReference type="InterPro" id="IPR011053">
    <property type="entry name" value="Single_hybrid_motif"/>
</dbReference>
<dbReference type="SUPFAM" id="SSF51230">
    <property type="entry name" value="Single hybrid motif"/>
    <property type="match status" value="1"/>
</dbReference>
<sequence>MKWLRTLMVSAALCMSAAAAFAADVSYPSVLGGTVVSITPAGTAVKQGDVLLTVDSLAGPMPAARAASDGIVKQVLVAPGTAVKRGTAVIIVEEK</sequence>
<reference evidence="2 3" key="1">
    <citation type="submission" date="2018-05" db="EMBL/GenBank/DDBJ databases">
        <title>Complete genome sequence of Megasphaera sp. AJH120T, isolated from the ceca of a chicken.</title>
        <authorList>
            <person name="Maki J."/>
            <person name="Looft T."/>
        </authorList>
    </citation>
    <scope>NUCLEOTIDE SEQUENCE [LARGE SCALE GENOMIC DNA]</scope>
    <source>
        <strain evidence="2 3">AJH120</strain>
    </source>
</reference>
<dbReference type="RefSeq" id="WP_087477657.1">
    <property type="nucleotide sequence ID" value="NZ_CP029462.1"/>
</dbReference>
<dbReference type="AlphaFoldDB" id="A0A346B0K7"/>
<evidence type="ECO:0000313" key="2">
    <source>
        <dbReference type="EMBL" id="AXL21650.1"/>
    </source>
</evidence>
<proteinExistence type="predicted"/>
<name>A0A346B0K7_9FIRM</name>
<keyword evidence="1" id="KW-0732">Signal</keyword>
<gene>
    <name evidence="2" type="ORF">DKB62_08750</name>
</gene>
<evidence type="ECO:0000256" key="1">
    <source>
        <dbReference type="SAM" id="SignalP"/>
    </source>
</evidence>
<organism evidence="2 3">
    <name type="scientific">Megasphaera stantonii</name>
    <dbReference type="NCBI Taxonomy" id="2144175"/>
    <lineage>
        <taxon>Bacteria</taxon>
        <taxon>Bacillati</taxon>
        <taxon>Bacillota</taxon>
        <taxon>Negativicutes</taxon>
        <taxon>Veillonellales</taxon>
        <taxon>Veillonellaceae</taxon>
        <taxon>Megasphaera</taxon>
    </lineage>
</organism>
<evidence type="ECO:0008006" key="4">
    <source>
        <dbReference type="Google" id="ProtNLM"/>
    </source>
</evidence>
<dbReference type="Gene3D" id="2.40.50.100">
    <property type="match status" value="1"/>
</dbReference>
<keyword evidence="3" id="KW-1185">Reference proteome</keyword>
<feature type="chain" id="PRO_5016824153" description="Acetyl-CoA carboxylase biotin carboxyl carrier protein subunit domain protein" evidence="1">
    <location>
        <begin position="23"/>
        <end position="95"/>
    </location>
</feature>
<dbReference type="Proteomes" id="UP000254337">
    <property type="component" value="Chromosome"/>
</dbReference>
<evidence type="ECO:0000313" key="3">
    <source>
        <dbReference type="Proteomes" id="UP000254337"/>
    </source>
</evidence>
<feature type="signal peptide" evidence="1">
    <location>
        <begin position="1"/>
        <end position="22"/>
    </location>
</feature>
<dbReference type="KEGG" id="meg:DKB62_08750"/>
<dbReference type="OrthoDB" id="1625734at2"/>
<accession>A0A346B0K7</accession>